<reference evidence="4 5" key="1">
    <citation type="submission" date="2015-05" db="EMBL/GenBank/DDBJ databases">
        <authorList>
            <person name="Fogelqvist Johan"/>
        </authorList>
    </citation>
    <scope>NUCLEOTIDE SEQUENCE [LARGE SCALE GENOMIC DNA]</scope>
    <source>
        <strain evidence="2">VL1</strain>
        <strain evidence="3">VL2</strain>
    </source>
</reference>
<accession>A0A0G4NF97</accession>
<protein>
    <submittedName>
        <fullName evidence="3">Uncharacterized protein</fullName>
    </submittedName>
</protein>
<dbReference type="AlphaFoldDB" id="A0A0G4NF97"/>
<feature type="chain" id="PRO_5007405049" evidence="1">
    <location>
        <begin position="18"/>
        <end position="129"/>
    </location>
</feature>
<dbReference type="EMBL" id="CVQH01011225">
    <property type="protein sequence ID" value="CRK20162.1"/>
    <property type="molecule type" value="Genomic_DNA"/>
</dbReference>
<keyword evidence="4" id="KW-1185">Reference proteome</keyword>
<evidence type="ECO:0000313" key="2">
    <source>
        <dbReference type="EMBL" id="CRK20162.1"/>
    </source>
</evidence>
<gene>
    <name evidence="2" type="ORF">BN1708_012761</name>
    <name evidence="3" type="ORF">BN1723_006463</name>
</gene>
<dbReference type="EMBL" id="CVQI01034606">
    <property type="protein sequence ID" value="CRK45162.1"/>
    <property type="molecule type" value="Genomic_DNA"/>
</dbReference>
<name>A0A0G4NF97_VERLO</name>
<evidence type="ECO:0000313" key="5">
    <source>
        <dbReference type="Proteomes" id="UP000045706"/>
    </source>
</evidence>
<evidence type="ECO:0000313" key="4">
    <source>
        <dbReference type="Proteomes" id="UP000044602"/>
    </source>
</evidence>
<organism evidence="3 5">
    <name type="scientific">Verticillium longisporum</name>
    <name type="common">Verticillium dahliae var. longisporum</name>
    <dbReference type="NCBI Taxonomy" id="100787"/>
    <lineage>
        <taxon>Eukaryota</taxon>
        <taxon>Fungi</taxon>
        <taxon>Dikarya</taxon>
        <taxon>Ascomycota</taxon>
        <taxon>Pezizomycotina</taxon>
        <taxon>Sordariomycetes</taxon>
        <taxon>Hypocreomycetidae</taxon>
        <taxon>Glomerellales</taxon>
        <taxon>Plectosphaerellaceae</taxon>
        <taxon>Verticillium</taxon>
    </lineage>
</organism>
<proteinExistence type="predicted"/>
<dbReference type="Proteomes" id="UP000045706">
    <property type="component" value="Unassembled WGS sequence"/>
</dbReference>
<evidence type="ECO:0000256" key="1">
    <source>
        <dbReference type="SAM" id="SignalP"/>
    </source>
</evidence>
<evidence type="ECO:0000313" key="3">
    <source>
        <dbReference type="EMBL" id="CRK45162.1"/>
    </source>
</evidence>
<feature type="signal peptide" evidence="1">
    <location>
        <begin position="1"/>
        <end position="17"/>
    </location>
</feature>
<dbReference type="Proteomes" id="UP000044602">
    <property type="component" value="Unassembled WGS sequence"/>
</dbReference>
<keyword evidence="1" id="KW-0732">Signal</keyword>
<sequence>MRPATLLVFALSSSVLAAPATDDLDLDRHAATADFEAISGRHIPPPDPVLCSKRKAECQCSKIDKSTSEGFWDARQNSSASGVEDFGGRRLREERPQYERACLCDLDEYMVEREWPCHILGSQCYLDCR</sequence>